<reference evidence="1 2" key="1">
    <citation type="submission" date="2017-06" db="EMBL/GenBank/DDBJ databases">
        <title>Genome sequencing of cyanobaciteial culture collection at National Institute for Environmental Studies (NIES).</title>
        <authorList>
            <person name="Hirose Y."/>
            <person name="Shimura Y."/>
            <person name="Fujisawa T."/>
            <person name="Nakamura Y."/>
            <person name="Kawachi M."/>
        </authorList>
    </citation>
    <scope>NUCLEOTIDE SEQUENCE [LARGE SCALE GENOMIC DNA]</scope>
    <source>
        <strain evidence="1 2">NIES-37</strain>
    </source>
</reference>
<organism evidence="1 2">
    <name type="scientific">Tolypothrix tenuis PCC 7101</name>
    <dbReference type="NCBI Taxonomy" id="231146"/>
    <lineage>
        <taxon>Bacteria</taxon>
        <taxon>Bacillati</taxon>
        <taxon>Cyanobacteriota</taxon>
        <taxon>Cyanophyceae</taxon>
        <taxon>Nostocales</taxon>
        <taxon>Tolypothrichaceae</taxon>
        <taxon>Tolypothrix</taxon>
    </lineage>
</organism>
<evidence type="ECO:0000313" key="1">
    <source>
        <dbReference type="EMBL" id="BAZ02182.1"/>
    </source>
</evidence>
<accession>A0A1Z4N952</accession>
<name>A0A1Z4N952_9CYAN</name>
<dbReference type="KEGG" id="ttq:NIES37_61930"/>
<dbReference type="EMBL" id="AP018248">
    <property type="protein sequence ID" value="BAZ02182.1"/>
    <property type="molecule type" value="Genomic_DNA"/>
</dbReference>
<gene>
    <name evidence="1" type="ORF">NIES37_61930</name>
</gene>
<protein>
    <submittedName>
        <fullName evidence="1">Uncharacterized protein</fullName>
    </submittedName>
</protein>
<evidence type="ECO:0000313" key="2">
    <source>
        <dbReference type="Proteomes" id="UP000218785"/>
    </source>
</evidence>
<dbReference type="Proteomes" id="UP000218785">
    <property type="component" value="Chromosome"/>
</dbReference>
<keyword evidence="2" id="KW-1185">Reference proteome</keyword>
<sequence length="157" mass="18456">MIMGHKIPVEPQARLENFLAHLEAARQLQREWMTYGLDCVNLYFDDVDEDWWEKWVEEEPQSFEAAVIAFLESDNWVAVRVRKQLQDKPICEIASKLDKYLSFPQEDQIFAIKNFLAGKVVVGDSYRYSTIEIDEIELFNLAAELLEKLEEIRGRNL</sequence>
<proteinExistence type="predicted"/>
<dbReference type="AlphaFoldDB" id="A0A1Z4N952"/>